<reference evidence="2 3" key="1">
    <citation type="journal article" date="2016" name="Mol. Biol. Evol.">
        <title>Genome-Wide Survey of Gut Fungi (Harpellales) Reveals the First Horizontally Transferred Ubiquitin Gene from a Mosquito Host.</title>
        <authorList>
            <person name="Wang Y."/>
            <person name="White M.M."/>
            <person name="Kvist S."/>
            <person name="Moncalvo J.M."/>
        </authorList>
    </citation>
    <scope>NUCLEOTIDE SEQUENCE [LARGE SCALE GENOMIC DNA]</scope>
    <source>
        <strain evidence="2 3">ALG-7-W6</strain>
    </source>
</reference>
<protein>
    <submittedName>
        <fullName evidence="2">Uncharacterized protein</fullName>
    </submittedName>
</protein>
<accession>A0A1R0GYC6</accession>
<sequence>MLFKILLVQFFVLLSIVSASPAGAQKLRAWKSSQDKLVERDQKFFSDPDSNQVLSYGHCYRFSDIKNFEAPIPQYSKIMVFNGKNCSGRMFGQMLATREFGVNWILNKFGSKGYNLVSVKFSPPLP</sequence>
<dbReference type="EMBL" id="LSSL01002091">
    <property type="protein sequence ID" value="OLY81890.1"/>
    <property type="molecule type" value="Genomic_DNA"/>
</dbReference>
<feature type="signal peptide" evidence="1">
    <location>
        <begin position="1"/>
        <end position="19"/>
    </location>
</feature>
<evidence type="ECO:0000313" key="3">
    <source>
        <dbReference type="Proteomes" id="UP000187455"/>
    </source>
</evidence>
<evidence type="ECO:0000313" key="2">
    <source>
        <dbReference type="EMBL" id="OLY81890.1"/>
    </source>
</evidence>
<keyword evidence="1" id="KW-0732">Signal</keyword>
<feature type="chain" id="PRO_5012209685" evidence="1">
    <location>
        <begin position="20"/>
        <end position="126"/>
    </location>
</feature>
<gene>
    <name evidence="2" type="ORF">AYI68_g3997</name>
</gene>
<organism evidence="2 3">
    <name type="scientific">Smittium mucronatum</name>
    <dbReference type="NCBI Taxonomy" id="133383"/>
    <lineage>
        <taxon>Eukaryota</taxon>
        <taxon>Fungi</taxon>
        <taxon>Fungi incertae sedis</taxon>
        <taxon>Zoopagomycota</taxon>
        <taxon>Kickxellomycotina</taxon>
        <taxon>Harpellomycetes</taxon>
        <taxon>Harpellales</taxon>
        <taxon>Legeriomycetaceae</taxon>
        <taxon>Smittium</taxon>
    </lineage>
</organism>
<keyword evidence="3" id="KW-1185">Reference proteome</keyword>
<comment type="caution">
    <text evidence="2">The sequence shown here is derived from an EMBL/GenBank/DDBJ whole genome shotgun (WGS) entry which is preliminary data.</text>
</comment>
<name>A0A1R0GYC6_9FUNG</name>
<dbReference type="AlphaFoldDB" id="A0A1R0GYC6"/>
<evidence type="ECO:0000256" key="1">
    <source>
        <dbReference type="SAM" id="SignalP"/>
    </source>
</evidence>
<proteinExistence type="predicted"/>
<dbReference type="Proteomes" id="UP000187455">
    <property type="component" value="Unassembled WGS sequence"/>
</dbReference>